<gene>
    <name evidence="3" type="ORF">FWK35_00035361</name>
</gene>
<organism evidence="3 4">
    <name type="scientific">Aphis craccivora</name>
    <name type="common">Cowpea aphid</name>
    <dbReference type="NCBI Taxonomy" id="307492"/>
    <lineage>
        <taxon>Eukaryota</taxon>
        <taxon>Metazoa</taxon>
        <taxon>Ecdysozoa</taxon>
        <taxon>Arthropoda</taxon>
        <taxon>Hexapoda</taxon>
        <taxon>Insecta</taxon>
        <taxon>Pterygota</taxon>
        <taxon>Neoptera</taxon>
        <taxon>Paraneoptera</taxon>
        <taxon>Hemiptera</taxon>
        <taxon>Sternorrhyncha</taxon>
        <taxon>Aphidomorpha</taxon>
        <taxon>Aphidoidea</taxon>
        <taxon>Aphididae</taxon>
        <taxon>Aphidini</taxon>
        <taxon>Aphis</taxon>
        <taxon>Aphis</taxon>
    </lineage>
</organism>
<evidence type="ECO:0000256" key="1">
    <source>
        <dbReference type="SAM" id="MobiDB-lite"/>
    </source>
</evidence>
<dbReference type="Proteomes" id="UP000478052">
    <property type="component" value="Unassembled WGS sequence"/>
</dbReference>
<protein>
    <recommendedName>
        <fullName evidence="2">PiggyBac transposable element-derived protein domain-containing protein</fullName>
    </recommendedName>
</protein>
<evidence type="ECO:0000313" key="3">
    <source>
        <dbReference type="EMBL" id="KAF0707689.1"/>
    </source>
</evidence>
<dbReference type="AlphaFoldDB" id="A0A6G0VTB7"/>
<feature type="compositionally biased region" description="Basic and acidic residues" evidence="1">
    <location>
        <begin position="370"/>
        <end position="379"/>
    </location>
</feature>
<proteinExistence type="predicted"/>
<dbReference type="OrthoDB" id="6607538at2759"/>
<keyword evidence="4" id="KW-1185">Reference proteome</keyword>
<feature type="domain" description="PiggyBac transposable element-derived protein" evidence="2">
    <location>
        <begin position="1"/>
        <end position="308"/>
    </location>
</feature>
<dbReference type="InterPro" id="IPR029526">
    <property type="entry name" value="PGBD"/>
</dbReference>
<evidence type="ECO:0000313" key="4">
    <source>
        <dbReference type="Proteomes" id="UP000478052"/>
    </source>
</evidence>
<evidence type="ECO:0000259" key="2">
    <source>
        <dbReference type="Pfam" id="PF13843"/>
    </source>
</evidence>
<feature type="region of interest" description="Disordered" evidence="1">
    <location>
        <begin position="346"/>
        <end position="379"/>
    </location>
</feature>
<accession>A0A6G0VTB7</accession>
<dbReference type="PANTHER" id="PTHR46599">
    <property type="entry name" value="PIGGYBAC TRANSPOSABLE ELEMENT-DERIVED PROTEIN 4"/>
    <property type="match status" value="1"/>
</dbReference>
<dbReference type="PANTHER" id="PTHR46599:SF3">
    <property type="entry name" value="PIGGYBAC TRANSPOSABLE ELEMENT-DERIVED PROTEIN 4"/>
    <property type="match status" value="1"/>
</dbReference>
<sequence length="424" mass="50302">MYMSIKRLPSYRDYWSSAPDLHDNYVSSLMSVKRFSWLLSLIHFNDNQHQPKRGEPYYDKLYKIRPFLDQIGQNFLKSYRPHRDVAVDEAMVKFKGRSSLKQYMKDKPIKRGYKVWMLCDSSGYNLKFEVYTGKKEGKIETGLGGRIVLDMCQELENKNHVVYMDNFFSSNILYEKLLVKKIYACGTVRYNRKFLPTLIRDNQLQRGDYDWATSNRGLAFYKWKDRKAVHILSSLHSPDDKVFVNRKEKDGSTSKVACPLALKDYNSNMNFVDNFDRLKKDYQCDRKSRKWYMRLFFHFIDCCVINSFIVYKELDTEDKKLNNKDFRRNVYHGLLSKKLVEVQSPHSAKKRSKSNIEISNHKPHVSKHMRLTESKHQPIQDSSRRCSMCSTKKKPARTKWICSTCKVPLCIKKDKTCFQDYHTK</sequence>
<name>A0A6G0VTB7_APHCR</name>
<dbReference type="Pfam" id="PF13843">
    <property type="entry name" value="DDE_Tnp_1_7"/>
    <property type="match status" value="1"/>
</dbReference>
<dbReference type="EMBL" id="VUJU01012436">
    <property type="protein sequence ID" value="KAF0707689.1"/>
    <property type="molecule type" value="Genomic_DNA"/>
</dbReference>
<comment type="caution">
    <text evidence="3">The sequence shown here is derived from an EMBL/GenBank/DDBJ whole genome shotgun (WGS) entry which is preliminary data.</text>
</comment>
<reference evidence="3 4" key="1">
    <citation type="submission" date="2019-08" db="EMBL/GenBank/DDBJ databases">
        <title>Whole genome of Aphis craccivora.</title>
        <authorList>
            <person name="Voronova N.V."/>
            <person name="Shulinski R.S."/>
            <person name="Bandarenka Y.V."/>
            <person name="Zhorov D.G."/>
            <person name="Warner D."/>
        </authorList>
    </citation>
    <scope>NUCLEOTIDE SEQUENCE [LARGE SCALE GENOMIC DNA]</scope>
    <source>
        <strain evidence="3">180601</strain>
        <tissue evidence="3">Whole Body</tissue>
    </source>
</reference>